<accession>A0A8J5J9X0</accession>
<protein>
    <submittedName>
        <fullName evidence="2">Uncharacterized protein</fullName>
    </submittedName>
</protein>
<dbReference type="EMBL" id="JAHLQT010043233">
    <property type="protein sequence ID" value="KAG7155052.1"/>
    <property type="molecule type" value="Genomic_DNA"/>
</dbReference>
<comment type="caution">
    <text evidence="2">The sequence shown here is derived from an EMBL/GenBank/DDBJ whole genome shotgun (WGS) entry which is preliminary data.</text>
</comment>
<proteinExistence type="predicted"/>
<gene>
    <name evidence="2" type="ORF">Hamer_G015654</name>
</gene>
<dbReference type="AlphaFoldDB" id="A0A8J5J9X0"/>
<sequence length="118" mass="12394">MSGYPQGTGSMGYWRSPAYVEKAAANIGQDPQGTGSMGYWRSPAYVEKAAANIGQGNVSTFSCVFLRQLASIQARNQSSLLTLPEDTAPSLIDGSNVPGVDSTEMDLQPTAASTGMRV</sequence>
<organism evidence="2 3">
    <name type="scientific">Homarus americanus</name>
    <name type="common">American lobster</name>
    <dbReference type="NCBI Taxonomy" id="6706"/>
    <lineage>
        <taxon>Eukaryota</taxon>
        <taxon>Metazoa</taxon>
        <taxon>Ecdysozoa</taxon>
        <taxon>Arthropoda</taxon>
        <taxon>Crustacea</taxon>
        <taxon>Multicrustacea</taxon>
        <taxon>Malacostraca</taxon>
        <taxon>Eumalacostraca</taxon>
        <taxon>Eucarida</taxon>
        <taxon>Decapoda</taxon>
        <taxon>Pleocyemata</taxon>
        <taxon>Astacidea</taxon>
        <taxon>Nephropoidea</taxon>
        <taxon>Nephropidae</taxon>
        <taxon>Homarus</taxon>
    </lineage>
</organism>
<dbReference type="Proteomes" id="UP000747542">
    <property type="component" value="Unassembled WGS sequence"/>
</dbReference>
<name>A0A8J5J9X0_HOMAM</name>
<keyword evidence="3" id="KW-1185">Reference proteome</keyword>
<evidence type="ECO:0000313" key="3">
    <source>
        <dbReference type="Proteomes" id="UP000747542"/>
    </source>
</evidence>
<feature type="region of interest" description="Disordered" evidence="1">
    <location>
        <begin position="85"/>
        <end position="118"/>
    </location>
</feature>
<evidence type="ECO:0000256" key="1">
    <source>
        <dbReference type="SAM" id="MobiDB-lite"/>
    </source>
</evidence>
<evidence type="ECO:0000313" key="2">
    <source>
        <dbReference type="EMBL" id="KAG7155052.1"/>
    </source>
</evidence>
<reference evidence="2" key="1">
    <citation type="journal article" date="2021" name="Sci. Adv.">
        <title>The American lobster genome reveals insights on longevity, neural, and immune adaptations.</title>
        <authorList>
            <person name="Polinski J.M."/>
            <person name="Zimin A.V."/>
            <person name="Clark K.F."/>
            <person name="Kohn A.B."/>
            <person name="Sadowski N."/>
            <person name="Timp W."/>
            <person name="Ptitsyn A."/>
            <person name="Khanna P."/>
            <person name="Romanova D.Y."/>
            <person name="Williams P."/>
            <person name="Greenwood S.J."/>
            <person name="Moroz L.L."/>
            <person name="Walt D.R."/>
            <person name="Bodnar A.G."/>
        </authorList>
    </citation>
    <scope>NUCLEOTIDE SEQUENCE</scope>
    <source>
        <strain evidence="2">GMGI-L3</strain>
    </source>
</reference>